<gene>
    <name evidence="1" type="primary">A03p072640.1_BraROA</name>
    <name evidence="1" type="ORF">IGI04_014019</name>
</gene>
<keyword evidence="2" id="KW-1185">Reference proteome</keyword>
<protein>
    <submittedName>
        <fullName evidence="1">Uncharacterized protein</fullName>
    </submittedName>
</protein>
<dbReference type="Proteomes" id="UP000823674">
    <property type="component" value="Chromosome A03"/>
</dbReference>
<comment type="caution">
    <text evidence="1">The sequence shown here is derived from an EMBL/GenBank/DDBJ whole genome shotgun (WGS) entry which is preliminary data.</text>
</comment>
<evidence type="ECO:0000313" key="1">
    <source>
        <dbReference type="EMBL" id="KAG5407900.1"/>
    </source>
</evidence>
<organism evidence="1 2">
    <name type="scientific">Brassica rapa subsp. trilocularis</name>
    <dbReference type="NCBI Taxonomy" id="1813537"/>
    <lineage>
        <taxon>Eukaryota</taxon>
        <taxon>Viridiplantae</taxon>
        <taxon>Streptophyta</taxon>
        <taxon>Embryophyta</taxon>
        <taxon>Tracheophyta</taxon>
        <taxon>Spermatophyta</taxon>
        <taxon>Magnoliopsida</taxon>
        <taxon>eudicotyledons</taxon>
        <taxon>Gunneridae</taxon>
        <taxon>Pentapetalae</taxon>
        <taxon>rosids</taxon>
        <taxon>malvids</taxon>
        <taxon>Brassicales</taxon>
        <taxon>Brassicaceae</taxon>
        <taxon>Brassiceae</taxon>
        <taxon>Brassica</taxon>
    </lineage>
</organism>
<accession>A0ABQ7NAG1</accession>
<sequence length="136" mass="16193">MNFHMWNHHHMFIRFHTQCHLYLKDHISAEKLLCINKMMRMLPKEISFKDFREIHQLHIVLPKVEDPKKFVFQCSISGFAFKEHLCDSRYNGNVRLEEIAEKLRVDRIQPLKMTLSFSNSSPTTPYGTIPKLYVAC</sequence>
<name>A0ABQ7NAG1_BRACM</name>
<evidence type="ECO:0000313" key="2">
    <source>
        <dbReference type="Proteomes" id="UP000823674"/>
    </source>
</evidence>
<proteinExistence type="predicted"/>
<dbReference type="EMBL" id="JADBGQ010000003">
    <property type="protein sequence ID" value="KAG5407900.1"/>
    <property type="molecule type" value="Genomic_DNA"/>
</dbReference>
<reference evidence="1 2" key="1">
    <citation type="submission" date="2021-03" db="EMBL/GenBank/DDBJ databases">
        <authorList>
            <person name="King G.J."/>
            <person name="Bancroft I."/>
            <person name="Baten A."/>
            <person name="Bloomfield J."/>
            <person name="Borpatragohain P."/>
            <person name="He Z."/>
            <person name="Irish N."/>
            <person name="Irwin J."/>
            <person name="Liu K."/>
            <person name="Mauleon R.P."/>
            <person name="Moore J."/>
            <person name="Morris R."/>
            <person name="Ostergaard L."/>
            <person name="Wang B."/>
            <person name="Wells R."/>
        </authorList>
    </citation>
    <scope>NUCLEOTIDE SEQUENCE [LARGE SCALE GENOMIC DNA]</scope>
    <source>
        <strain evidence="1">R-o-18</strain>
        <tissue evidence="1">Leaf</tissue>
    </source>
</reference>